<evidence type="ECO:0000313" key="1">
    <source>
        <dbReference type="EMBL" id="KAI3352358.1"/>
    </source>
</evidence>
<proteinExistence type="predicted"/>
<dbReference type="EMBL" id="CM041553">
    <property type="protein sequence ID" value="KAI3352358.1"/>
    <property type="molecule type" value="Genomic_DNA"/>
</dbReference>
<name>A0ACB8VCU9_9TELE</name>
<comment type="caution">
    <text evidence="1">The sequence shown here is derived from an EMBL/GenBank/DDBJ whole genome shotgun (WGS) entry which is preliminary data.</text>
</comment>
<organism evidence="1 2">
    <name type="scientific">Scortum barcoo</name>
    <name type="common">barcoo grunter</name>
    <dbReference type="NCBI Taxonomy" id="214431"/>
    <lineage>
        <taxon>Eukaryota</taxon>
        <taxon>Metazoa</taxon>
        <taxon>Chordata</taxon>
        <taxon>Craniata</taxon>
        <taxon>Vertebrata</taxon>
        <taxon>Euteleostomi</taxon>
        <taxon>Actinopterygii</taxon>
        <taxon>Neopterygii</taxon>
        <taxon>Teleostei</taxon>
        <taxon>Neoteleostei</taxon>
        <taxon>Acanthomorphata</taxon>
        <taxon>Eupercaria</taxon>
        <taxon>Centrarchiformes</taxon>
        <taxon>Terapontoidei</taxon>
        <taxon>Terapontidae</taxon>
        <taxon>Scortum</taxon>
    </lineage>
</organism>
<evidence type="ECO:0000313" key="2">
    <source>
        <dbReference type="Proteomes" id="UP000831701"/>
    </source>
</evidence>
<sequence length="74" mass="8029">MLWRRSSTPPPSVSSCLLLSASLRIHPTFHVSPSSSHSLLVSFARPPTPLLPPPQLIDGHPAYSVKEAYASPKE</sequence>
<protein>
    <submittedName>
        <fullName evidence="1">Uncharacterized protein</fullName>
    </submittedName>
</protein>
<accession>A0ACB8VCU9</accession>
<reference evidence="1" key="1">
    <citation type="submission" date="2022-04" db="EMBL/GenBank/DDBJ databases">
        <title>Jade perch genome.</title>
        <authorList>
            <person name="Chao B."/>
        </authorList>
    </citation>
    <scope>NUCLEOTIDE SEQUENCE</scope>
    <source>
        <strain evidence="1">CB-2022</strain>
    </source>
</reference>
<keyword evidence="2" id="KW-1185">Reference proteome</keyword>
<gene>
    <name evidence="1" type="ORF">L3Q82_005324</name>
</gene>
<dbReference type="Proteomes" id="UP000831701">
    <property type="component" value="Chromosome 23"/>
</dbReference>